<organism evidence="1 2">
    <name type="scientific">Amycolatopsis oliviviridis</name>
    <dbReference type="NCBI Taxonomy" id="1471590"/>
    <lineage>
        <taxon>Bacteria</taxon>
        <taxon>Bacillati</taxon>
        <taxon>Actinomycetota</taxon>
        <taxon>Actinomycetes</taxon>
        <taxon>Pseudonocardiales</taxon>
        <taxon>Pseudonocardiaceae</taxon>
        <taxon>Amycolatopsis</taxon>
    </lineage>
</organism>
<dbReference type="EMBL" id="BNAY01000013">
    <property type="protein sequence ID" value="GHH36265.1"/>
    <property type="molecule type" value="Genomic_DNA"/>
</dbReference>
<evidence type="ECO:0000313" key="1">
    <source>
        <dbReference type="EMBL" id="GHH36265.1"/>
    </source>
</evidence>
<reference evidence="2" key="1">
    <citation type="journal article" date="2019" name="Int. J. Syst. Evol. Microbiol.">
        <title>The Global Catalogue of Microorganisms (GCM) 10K type strain sequencing project: providing services to taxonomists for standard genome sequencing and annotation.</title>
        <authorList>
            <consortium name="The Broad Institute Genomics Platform"/>
            <consortium name="The Broad Institute Genome Sequencing Center for Infectious Disease"/>
            <person name="Wu L."/>
            <person name="Ma J."/>
        </authorList>
    </citation>
    <scope>NUCLEOTIDE SEQUENCE [LARGE SCALE GENOMIC DNA]</scope>
    <source>
        <strain evidence="2">CGMCC 4.7683</strain>
    </source>
</reference>
<gene>
    <name evidence="1" type="ORF">GCM10017790_78860</name>
</gene>
<sequence length="135" mass="14506">MVAVALKSVKVSLRDPGSLKGPSRTRYLPQGGAQAAFRGLIAEMGRLKSVKGAFTDPGSLKESFMDRLVPHLPQKPHTSHGARVKAPFTRLSRGNSPFAVAQVHEGGLHGARRKEGGVHVLGTCRREVAKPHLED</sequence>
<accession>A0ABQ3MAG2</accession>
<evidence type="ECO:0000313" key="2">
    <source>
        <dbReference type="Proteomes" id="UP000635387"/>
    </source>
</evidence>
<keyword evidence="2" id="KW-1185">Reference proteome</keyword>
<dbReference type="Proteomes" id="UP000635387">
    <property type="component" value="Unassembled WGS sequence"/>
</dbReference>
<proteinExistence type="predicted"/>
<comment type="caution">
    <text evidence="1">The sequence shown here is derived from an EMBL/GenBank/DDBJ whole genome shotgun (WGS) entry which is preliminary data.</text>
</comment>
<name>A0ABQ3MAG2_9PSEU</name>
<protein>
    <submittedName>
        <fullName evidence="1">Uncharacterized protein</fullName>
    </submittedName>
</protein>